<comment type="caution">
    <text evidence="1">The sequence shown here is derived from an EMBL/GenBank/DDBJ whole genome shotgun (WGS) entry which is preliminary data.</text>
</comment>
<reference evidence="1" key="1">
    <citation type="submission" date="2011-01" db="EMBL/GenBank/DDBJ databases">
        <authorList>
            <person name="Muzny D."/>
            <person name="Qin X."/>
            <person name="Buhay C."/>
            <person name="Dugan-Rocha S."/>
            <person name="Ding Y."/>
            <person name="Chen G."/>
            <person name="Hawes A."/>
            <person name="Holder M."/>
            <person name="Jhangiani S."/>
            <person name="Johnson A."/>
            <person name="Khan Z."/>
            <person name="Li Z."/>
            <person name="Liu W."/>
            <person name="Liu X."/>
            <person name="Perez L."/>
            <person name="Shen H."/>
            <person name="Wang Q."/>
            <person name="Watt J."/>
            <person name="Xi L."/>
            <person name="Xin Y."/>
            <person name="Zhou J."/>
            <person name="Deng J."/>
            <person name="Jiang H."/>
            <person name="Liu Y."/>
            <person name="Qu J."/>
            <person name="Song X.-Z."/>
            <person name="Zhang L."/>
            <person name="Villasana D."/>
            <person name="Johnson A."/>
            <person name="Liu J."/>
            <person name="Liyanage D."/>
            <person name="Lorensuhewa L."/>
            <person name="Robinson T."/>
            <person name="Song A."/>
            <person name="Song B.-B."/>
            <person name="Dinh H."/>
            <person name="Thornton R."/>
            <person name="Coyle M."/>
            <person name="Francisco L."/>
            <person name="Jackson L."/>
            <person name="Javaid M."/>
            <person name="Korchina V."/>
            <person name="Kovar C."/>
            <person name="Mata R."/>
            <person name="Mathew T."/>
            <person name="Ngo R."/>
            <person name="Nguyen L."/>
            <person name="Nguyen N."/>
            <person name="Okwuonu G."/>
            <person name="Ongeri F."/>
            <person name="Pham C."/>
            <person name="Simmons D."/>
            <person name="Wilczek-Boney K."/>
            <person name="Hale W."/>
            <person name="Jakkamsetti A."/>
            <person name="Pham P."/>
            <person name="Ruth R."/>
            <person name="San Lucas F."/>
            <person name="Warren J."/>
            <person name="Zhang J."/>
            <person name="Zhao Z."/>
            <person name="Zhou C."/>
            <person name="Zhu D."/>
            <person name="Lee S."/>
            <person name="Bess C."/>
            <person name="Blankenburg K."/>
            <person name="Forbes L."/>
            <person name="Fu Q."/>
            <person name="Gubbala S."/>
            <person name="Hirani K."/>
            <person name="Jayaseelan J.C."/>
            <person name="Lara F."/>
            <person name="Munidasa M."/>
            <person name="Palculict T."/>
            <person name="Patil S."/>
            <person name="Pu L.-L."/>
            <person name="Saada N."/>
            <person name="Tang L."/>
            <person name="Weissenberger G."/>
            <person name="Zhu Y."/>
            <person name="Hemphill L."/>
            <person name="Shang Y."/>
            <person name="Youmans B."/>
            <person name="Ayvaz T."/>
            <person name="Ross M."/>
            <person name="Santibanez J."/>
            <person name="Aqrawi P."/>
            <person name="Gross S."/>
            <person name="Joshi V."/>
            <person name="Fowler G."/>
            <person name="Nazareth L."/>
            <person name="Reid J."/>
            <person name="Worley K."/>
            <person name="Petrosino J."/>
            <person name="Highlander S."/>
            <person name="Gibbs R."/>
        </authorList>
    </citation>
    <scope>NUCLEOTIDE SEQUENCE [LARGE SCALE GENOMIC DNA]</scope>
    <source>
        <strain evidence="1">ATCC 33269</strain>
    </source>
</reference>
<dbReference type="AlphaFoldDB" id="E7RQI7"/>
<sequence length="40" mass="4759">MHLRLAFYRASEALLFQAYEKNKNDVCTLWRQHTDSTAET</sequence>
<protein>
    <submittedName>
        <fullName evidence="1">Uncharacterized protein</fullName>
    </submittedName>
</protein>
<dbReference type="EMBL" id="AEPE02000005">
    <property type="protein sequence ID" value="EFZ36525.1"/>
    <property type="molecule type" value="Genomic_DNA"/>
</dbReference>
<keyword evidence="2" id="KW-1185">Reference proteome</keyword>
<dbReference type="HOGENOM" id="CLU_3294429_0_0_10"/>
<accession>E7RQI7</accession>
<evidence type="ECO:0000313" key="1">
    <source>
        <dbReference type="EMBL" id="EFZ36525.1"/>
    </source>
</evidence>
<evidence type="ECO:0000313" key="2">
    <source>
        <dbReference type="Proteomes" id="UP000005580"/>
    </source>
</evidence>
<name>E7RQI7_9BACT</name>
<proteinExistence type="predicted"/>
<dbReference type="Proteomes" id="UP000005580">
    <property type="component" value="Unassembled WGS sequence"/>
</dbReference>
<gene>
    <name evidence="1" type="ORF">HMPREF0663_11438</name>
</gene>
<organism evidence="1 2">
    <name type="scientific">Hoylesella oralis ATCC 33269</name>
    <dbReference type="NCBI Taxonomy" id="873533"/>
    <lineage>
        <taxon>Bacteria</taxon>
        <taxon>Pseudomonadati</taxon>
        <taxon>Bacteroidota</taxon>
        <taxon>Bacteroidia</taxon>
        <taxon>Bacteroidales</taxon>
        <taxon>Prevotellaceae</taxon>
        <taxon>Hoylesella</taxon>
    </lineage>
</organism>